<dbReference type="Gene3D" id="3.30.1240.10">
    <property type="match status" value="1"/>
</dbReference>
<evidence type="ECO:0000313" key="2">
    <source>
        <dbReference type="EMBL" id="ACI65056.1"/>
    </source>
</evidence>
<reference evidence="2 3" key="1">
    <citation type="journal article" date="2004" name="Science">
        <title>The genome of the diatom Thalassiosira pseudonana: ecology, evolution, and metabolism.</title>
        <authorList>
            <person name="Armbrust E.V."/>
            <person name="Berges J.A."/>
            <person name="Bowler C."/>
            <person name="Green B.R."/>
            <person name="Martinez D."/>
            <person name="Putnam N.H."/>
            <person name="Zhou S."/>
            <person name="Allen A.E."/>
            <person name="Apt K.E."/>
            <person name="Bechner M."/>
            <person name="Brzezinski M.A."/>
            <person name="Chaal B.K."/>
            <person name="Chiovitti A."/>
            <person name="Davis A.K."/>
            <person name="Demarest M.S."/>
            <person name="Detter J.C."/>
            <person name="Glavina T."/>
            <person name="Goodstein D."/>
            <person name="Hadi M.Z."/>
            <person name="Hellsten U."/>
            <person name="Hildebrand M."/>
            <person name="Jenkins B.D."/>
            <person name="Jurka J."/>
            <person name="Kapitonov V.V."/>
            <person name="Kroger N."/>
            <person name="Lau W.W."/>
            <person name="Lane T.W."/>
            <person name="Larimer F.W."/>
            <person name="Lippmeier J.C."/>
            <person name="Lucas S."/>
            <person name="Medina M."/>
            <person name="Montsant A."/>
            <person name="Obornik M."/>
            <person name="Parker M.S."/>
            <person name="Palenik B."/>
            <person name="Pazour G.J."/>
            <person name="Richardson P.M."/>
            <person name="Rynearson T.A."/>
            <person name="Saito M.A."/>
            <person name="Schwartz D.C."/>
            <person name="Thamatrakoln K."/>
            <person name="Valentin K."/>
            <person name="Vardi A."/>
            <person name="Wilkerson F.P."/>
            <person name="Rokhsar D.S."/>
        </authorList>
    </citation>
    <scope>NUCLEOTIDE SEQUENCE [LARGE SCALE GENOMIC DNA]</scope>
    <source>
        <strain evidence="2 3">CCMP1335</strain>
    </source>
</reference>
<dbReference type="InterPro" id="IPR036412">
    <property type="entry name" value="HAD-like_sf"/>
</dbReference>
<protein>
    <recommendedName>
        <fullName evidence="4">Haloacid dehalogenase-like hydrolase</fullName>
    </recommendedName>
</protein>
<gene>
    <name evidence="2" type="ORF">THAPS_23626</name>
</gene>
<dbReference type="KEGG" id="tps:THAPS_23626"/>
<dbReference type="Gene3D" id="3.40.50.1000">
    <property type="entry name" value="HAD superfamily/HAD-like"/>
    <property type="match status" value="2"/>
</dbReference>
<proteinExistence type="predicted"/>
<sequence>MASHRKYRMVALDLDGTLLNSKHELSDVTVDYLRSLNERGFVVAIATGRSAACTAHIVAKLNFPPNESAPKGAVGFPLVCTNGARGLRVLNKTYSDVGGVSSSSSVRHHEAHYRSNTVPLSATSSSTTTATANDTPKNPFLNNTLIIDEELFHTPLSPSLTLKTLALANRLGCVTNYYQNHHIYAVARTERHFELTRRYGILTGSLELYRYLNEKYNDAGGKDDDDVYNADNSYGYQLAVEKGPPSKLLILCDTEQLDEITNLVRTELNGEASETKTSEPIANVIRGTPPFFVEILDPEVHKGHGLKQLCNSLSIPMEEVIAFGDGDNDKEFLEMSGWGVAMKNARNIVKEIADEVGEWSNDEDGVVKTLQRYEAEGKLLFPAL</sequence>
<dbReference type="PaxDb" id="35128-Thaps23626"/>
<dbReference type="SUPFAM" id="SSF56784">
    <property type="entry name" value="HAD-like"/>
    <property type="match status" value="1"/>
</dbReference>
<dbReference type="GO" id="GO:0005829">
    <property type="term" value="C:cytosol"/>
    <property type="evidence" value="ECO:0000318"/>
    <property type="project" value="GO_Central"/>
</dbReference>
<keyword evidence="3" id="KW-1185">Reference proteome</keyword>
<dbReference type="GO" id="GO:0016791">
    <property type="term" value="F:phosphatase activity"/>
    <property type="evidence" value="ECO:0000318"/>
    <property type="project" value="GO_Central"/>
</dbReference>
<dbReference type="InParanoid" id="B5YNW5"/>
<dbReference type="HOGENOM" id="CLU_720595_0_0_1"/>
<dbReference type="PANTHER" id="PTHR10000:SF8">
    <property type="entry name" value="HAD SUPERFAMILY HYDROLASE-LIKE, TYPE 3"/>
    <property type="match status" value="1"/>
</dbReference>
<dbReference type="PANTHER" id="PTHR10000">
    <property type="entry name" value="PHOSPHOSERINE PHOSPHATASE"/>
    <property type="match status" value="1"/>
</dbReference>
<dbReference type="EMBL" id="CP001160">
    <property type="protein sequence ID" value="ACI65056.1"/>
    <property type="molecule type" value="Genomic_DNA"/>
</dbReference>
<accession>B5YNW5</accession>
<evidence type="ECO:0000256" key="1">
    <source>
        <dbReference type="SAM" id="MobiDB-lite"/>
    </source>
</evidence>
<feature type="region of interest" description="Disordered" evidence="1">
    <location>
        <begin position="101"/>
        <end position="135"/>
    </location>
</feature>
<reference evidence="2 3" key="2">
    <citation type="journal article" date="2008" name="Nature">
        <title>The Phaeodactylum genome reveals the evolutionary history of diatom genomes.</title>
        <authorList>
            <person name="Bowler C."/>
            <person name="Allen A.E."/>
            <person name="Badger J.H."/>
            <person name="Grimwood J."/>
            <person name="Jabbari K."/>
            <person name="Kuo A."/>
            <person name="Maheswari U."/>
            <person name="Martens C."/>
            <person name="Maumus F."/>
            <person name="Otillar R.P."/>
            <person name="Rayko E."/>
            <person name="Salamov A."/>
            <person name="Vandepoele K."/>
            <person name="Beszteri B."/>
            <person name="Gruber A."/>
            <person name="Heijde M."/>
            <person name="Katinka M."/>
            <person name="Mock T."/>
            <person name="Valentin K."/>
            <person name="Verret F."/>
            <person name="Berges J.A."/>
            <person name="Brownlee C."/>
            <person name="Cadoret J.P."/>
            <person name="Chiovitti A."/>
            <person name="Choi C.J."/>
            <person name="Coesel S."/>
            <person name="De Martino A."/>
            <person name="Detter J.C."/>
            <person name="Durkin C."/>
            <person name="Falciatore A."/>
            <person name="Fournet J."/>
            <person name="Haruta M."/>
            <person name="Huysman M.J."/>
            <person name="Jenkins B.D."/>
            <person name="Jiroutova K."/>
            <person name="Jorgensen R.E."/>
            <person name="Joubert Y."/>
            <person name="Kaplan A."/>
            <person name="Kroger N."/>
            <person name="Kroth P.G."/>
            <person name="La Roche J."/>
            <person name="Lindquist E."/>
            <person name="Lommer M."/>
            <person name="Martin-Jezequel V."/>
            <person name="Lopez P.J."/>
            <person name="Lucas S."/>
            <person name="Mangogna M."/>
            <person name="McGinnis K."/>
            <person name="Medlin L.K."/>
            <person name="Montsant A."/>
            <person name="Oudot-Le Secq M.P."/>
            <person name="Napoli C."/>
            <person name="Obornik M."/>
            <person name="Parker M.S."/>
            <person name="Petit J.L."/>
            <person name="Porcel B.M."/>
            <person name="Poulsen N."/>
            <person name="Robison M."/>
            <person name="Rychlewski L."/>
            <person name="Rynearson T.A."/>
            <person name="Schmutz J."/>
            <person name="Shapiro H."/>
            <person name="Siaut M."/>
            <person name="Stanley M."/>
            <person name="Sussman M.R."/>
            <person name="Taylor A.R."/>
            <person name="Vardi A."/>
            <person name="von Dassow P."/>
            <person name="Vyverman W."/>
            <person name="Willis A."/>
            <person name="Wyrwicz L.S."/>
            <person name="Rokhsar D.S."/>
            <person name="Weissenbach J."/>
            <person name="Armbrust E.V."/>
            <person name="Green B.R."/>
            <person name="Van de Peer Y."/>
            <person name="Grigoriev I.V."/>
        </authorList>
    </citation>
    <scope>NUCLEOTIDE SEQUENCE [LARGE SCALE GENOMIC DNA]</scope>
    <source>
        <strain evidence="2 3">CCMP1335</strain>
    </source>
</reference>
<dbReference type="InterPro" id="IPR023214">
    <property type="entry name" value="HAD_sf"/>
</dbReference>
<dbReference type="GO" id="GO:0000287">
    <property type="term" value="F:magnesium ion binding"/>
    <property type="evidence" value="ECO:0000318"/>
    <property type="project" value="GO_Central"/>
</dbReference>
<evidence type="ECO:0008006" key="4">
    <source>
        <dbReference type="Google" id="ProtNLM"/>
    </source>
</evidence>
<dbReference type="AlphaFoldDB" id="B5YNW5"/>
<dbReference type="RefSeq" id="XP_002296339.1">
    <property type="nucleotide sequence ID" value="XM_002296303.1"/>
</dbReference>
<feature type="compositionally biased region" description="Low complexity" evidence="1">
    <location>
        <begin position="121"/>
        <end position="132"/>
    </location>
</feature>
<dbReference type="Proteomes" id="UP000001449">
    <property type="component" value="Chromosome 7"/>
</dbReference>
<dbReference type="OMA" id="CIYNEAN"/>
<name>B5YNW5_THAPS</name>
<dbReference type="Pfam" id="PF08282">
    <property type="entry name" value="Hydrolase_3"/>
    <property type="match status" value="2"/>
</dbReference>
<dbReference type="STRING" id="35128.B5YNW5"/>
<dbReference type="GeneID" id="7447199"/>
<dbReference type="eggNOG" id="ENOG502TG99">
    <property type="taxonomic scope" value="Eukaryota"/>
</dbReference>
<organism evidence="2 3">
    <name type="scientific">Thalassiosira pseudonana</name>
    <name type="common">Marine diatom</name>
    <name type="synonym">Cyclotella nana</name>
    <dbReference type="NCBI Taxonomy" id="35128"/>
    <lineage>
        <taxon>Eukaryota</taxon>
        <taxon>Sar</taxon>
        <taxon>Stramenopiles</taxon>
        <taxon>Ochrophyta</taxon>
        <taxon>Bacillariophyta</taxon>
        <taxon>Coscinodiscophyceae</taxon>
        <taxon>Thalassiosirophycidae</taxon>
        <taxon>Thalassiosirales</taxon>
        <taxon>Thalassiosiraceae</taxon>
        <taxon>Thalassiosira</taxon>
    </lineage>
</organism>
<evidence type="ECO:0000313" key="3">
    <source>
        <dbReference type="Proteomes" id="UP000001449"/>
    </source>
</evidence>